<reference evidence="1 2" key="1">
    <citation type="submission" date="2014-06" db="EMBL/GenBank/DDBJ databases">
        <authorList>
            <person name="Swart Estienne"/>
        </authorList>
    </citation>
    <scope>NUCLEOTIDE SEQUENCE [LARGE SCALE GENOMIC DNA]</scope>
    <source>
        <strain evidence="1 2">130c</strain>
    </source>
</reference>
<protein>
    <submittedName>
        <fullName evidence="1">Uncharacterized protein</fullName>
    </submittedName>
</protein>
<sequence length="164" mass="18671">MGNKQQKYPFIELGKIPNFFQNITQSIIVAAHKIDNLSKGELLLGNSMLSLVELEQQDFTRSLDFSVISPVTRQSKEGSSILILILQLLQSKAHQLKVFKGILISNHGDLFNKIILYTLIRSNRFFDYKNQPSMVYKRSLISIGGLFSYCTQIKAENKILLMMA</sequence>
<gene>
    <name evidence="1" type="primary">Contig1341.g1469</name>
    <name evidence="1" type="ORF">STYLEM_6339</name>
</gene>
<accession>A0A078A5D6</accession>
<keyword evidence="2" id="KW-1185">Reference proteome</keyword>
<dbReference type="AlphaFoldDB" id="A0A078A5D6"/>
<proteinExistence type="predicted"/>
<evidence type="ECO:0000313" key="1">
    <source>
        <dbReference type="EMBL" id="CDW77379.1"/>
    </source>
</evidence>
<evidence type="ECO:0000313" key="2">
    <source>
        <dbReference type="Proteomes" id="UP000039865"/>
    </source>
</evidence>
<dbReference type="EMBL" id="CCKQ01006088">
    <property type="protein sequence ID" value="CDW77379.1"/>
    <property type="molecule type" value="Genomic_DNA"/>
</dbReference>
<dbReference type="Proteomes" id="UP000039865">
    <property type="component" value="Unassembled WGS sequence"/>
</dbReference>
<organism evidence="1 2">
    <name type="scientific">Stylonychia lemnae</name>
    <name type="common">Ciliate</name>
    <dbReference type="NCBI Taxonomy" id="5949"/>
    <lineage>
        <taxon>Eukaryota</taxon>
        <taxon>Sar</taxon>
        <taxon>Alveolata</taxon>
        <taxon>Ciliophora</taxon>
        <taxon>Intramacronucleata</taxon>
        <taxon>Spirotrichea</taxon>
        <taxon>Stichotrichia</taxon>
        <taxon>Sporadotrichida</taxon>
        <taxon>Oxytrichidae</taxon>
        <taxon>Stylonychinae</taxon>
        <taxon>Stylonychia</taxon>
    </lineage>
</organism>
<dbReference type="InParanoid" id="A0A078A5D6"/>
<name>A0A078A5D6_STYLE</name>